<name>A0A5B7IV46_PORTR</name>
<dbReference type="AlphaFoldDB" id="A0A5B7IV46"/>
<evidence type="ECO:0000256" key="1">
    <source>
        <dbReference type="SAM" id="Phobius"/>
    </source>
</evidence>
<dbReference type="Proteomes" id="UP000324222">
    <property type="component" value="Unassembled WGS sequence"/>
</dbReference>
<organism evidence="2 3">
    <name type="scientific">Portunus trituberculatus</name>
    <name type="common">Swimming crab</name>
    <name type="synonym">Neptunus trituberculatus</name>
    <dbReference type="NCBI Taxonomy" id="210409"/>
    <lineage>
        <taxon>Eukaryota</taxon>
        <taxon>Metazoa</taxon>
        <taxon>Ecdysozoa</taxon>
        <taxon>Arthropoda</taxon>
        <taxon>Crustacea</taxon>
        <taxon>Multicrustacea</taxon>
        <taxon>Malacostraca</taxon>
        <taxon>Eumalacostraca</taxon>
        <taxon>Eucarida</taxon>
        <taxon>Decapoda</taxon>
        <taxon>Pleocyemata</taxon>
        <taxon>Brachyura</taxon>
        <taxon>Eubrachyura</taxon>
        <taxon>Portunoidea</taxon>
        <taxon>Portunidae</taxon>
        <taxon>Portuninae</taxon>
        <taxon>Portunus</taxon>
    </lineage>
</organism>
<reference evidence="2 3" key="1">
    <citation type="submission" date="2019-05" db="EMBL/GenBank/DDBJ databases">
        <title>Another draft genome of Portunus trituberculatus and its Hox gene families provides insights of decapod evolution.</title>
        <authorList>
            <person name="Jeong J.-H."/>
            <person name="Song I."/>
            <person name="Kim S."/>
            <person name="Choi T."/>
            <person name="Kim D."/>
            <person name="Ryu S."/>
            <person name="Kim W."/>
        </authorList>
    </citation>
    <scope>NUCLEOTIDE SEQUENCE [LARGE SCALE GENOMIC DNA]</scope>
    <source>
        <tissue evidence="2">Muscle</tissue>
    </source>
</reference>
<dbReference type="EMBL" id="VSRR010070737">
    <property type="protein sequence ID" value="MPC86193.1"/>
    <property type="molecule type" value="Genomic_DNA"/>
</dbReference>
<sequence>MKGVRSAIDSDGGVFVSSGAGESGKTTIIKQMKILHINGFSQEEKSGLVSPPLPFLPLFWQGVLLITSQPHSSSSSSSSSSADSGIRIHVSRAFLHLPSFPSLLLLHCQLSKAKGVLYVLHGYCFLSYLLFSSLLFSSFLFFLLLSATPSVTFSFFATRISSLFIYTCVYSPPSLPCHIVRPRHSKAFYFLLIIKC</sequence>
<keyword evidence="1" id="KW-0472">Membrane</keyword>
<evidence type="ECO:0000313" key="2">
    <source>
        <dbReference type="EMBL" id="MPC86193.1"/>
    </source>
</evidence>
<keyword evidence="1" id="KW-1133">Transmembrane helix</keyword>
<feature type="transmembrane region" description="Helical" evidence="1">
    <location>
        <begin position="151"/>
        <end position="171"/>
    </location>
</feature>
<gene>
    <name evidence="2" type="primary">GNAS_1</name>
    <name evidence="2" type="ORF">E2C01_081009</name>
</gene>
<evidence type="ECO:0000313" key="3">
    <source>
        <dbReference type="Proteomes" id="UP000324222"/>
    </source>
</evidence>
<keyword evidence="1" id="KW-0812">Transmembrane</keyword>
<accession>A0A5B7IV46</accession>
<feature type="transmembrane region" description="Helical" evidence="1">
    <location>
        <begin position="116"/>
        <end position="145"/>
    </location>
</feature>
<keyword evidence="3" id="KW-1185">Reference proteome</keyword>
<comment type="caution">
    <text evidence="2">The sequence shown here is derived from an EMBL/GenBank/DDBJ whole genome shotgun (WGS) entry which is preliminary data.</text>
</comment>
<dbReference type="Gene3D" id="3.40.50.300">
    <property type="entry name" value="P-loop containing nucleotide triphosphate hydrolases"/>
    <property type="match status" value="1"/>
</dbReference>
<protein>
    <submittedName>
        <fullName evidence="2">Guanine nucleotide-binding protein G(S) subunit alpha</fullName>
    </submittedName>
</protein>
<proteinExistence type="predicted"/>
<dbReference type="InterPro" id="IPR027417">
    <property type="entry name" value="P-loop_NTPase"/>
</dbReference>